<keyword evidence="10" id="KW-0997">Cell inner membrane</keyword>
<evidence type="ECO:0000256" key="8">
    <source>
        <dbReference type="ARBA" id="ARBA00022448"/>
    </source>
</evidence>
<feature type="domain" description="FAD-binding FR-type" evidence="28">
    <location>
        <begin position="115"/>
        <end position="255"/>
    </location>
</feature>
<evidence type="ECO:0000256" key="12">
    <source>
        <dbReference type="ARBA" id="ARBA00022714"/>
    </source>
</evidence>
<keyword evidence="18" id="KW-0520">NAD</keyword>
<organism evidence="29 30">
    <name type="scientific">Halomonas flagellata</name>
    <dbReference type="NCBI Taxonomy" id="2920385"/>
    <lineage>
        <taxon>Bacteria</taxon>
        <taxon>Pseudomonadati</taxon>
        <taxon>Pseudomonadota</taxon>
        <taxon>Gammaproteobacteria</taxon>
        <taxon>Oceanospirillales</taxon>
        <taxon>Halomonadaceae</taxon>
        <taxon>Halomonas</taxon>
    </lineage>
</organism>
<dbReference type="InterPro" id="IPR008333">
    <property type="entry name" value="Cbr1-like_FAD-bd_dom"/>
</dbReference>
<sequence>MLLVAALLVARKWMVATGQINLFLNGDTSHPLVIEPGRTLLDTLANQEIYLPASCGGRGICGTCKVCIRKGAGSPLPSELSLVTLAERRKGIRLACQVKVKSDMAVELPAEYFSVRQWKCRVLSSRSVATFIKEVVLELSDGESLPFRAGGYVIVQCPPHKLHYADFDIDPRFQEPWNKLDLWQYSSHVKEGTERAYSLANYPLEKGILILNVRIELPPPSHPKAPPGTVSSYLFSLKAGDSMTVSGPYGEFFARESDAEMVFVGGGAGMAPMRSHIFDQLERLHTSRRISFWYGARSLQEAFYVEDFDRLAAEHVNFQWILALSDPQPADNWQGARGFIHEVVRERYLANHPAPEDIEYYLCGPPAMIDACVLMLTDLGVEPENILFDKFG</sequence>
<dbReference type="EC" id="7.2.1.1" evidence="6"/>
<evidence type="ECO:0000256" key="2">
    <source>
        <dbReference type="ARBA" id="ARBA00002972"/>
    </source>
</evidence>
<keyword evidence="8" id="KW-0813">Transport</keyword>
<evidence type="ECO:0000256" key="14">
    <source>
        <dbReference type="ARBA" id="ARBA00022827"/>
    </source>
</evidence>
<evidence type="ECO:0000256" key="24">
    <source>
        <dbReference type="ARBA" id="ARBA00030032"/>
    </source>
</evidence>
<evidence type="ECO:0000256" key="17">
    <source>
        <dbReference type="ARBA" id="ARBA00023014"/>
    </source>
</evidence>
<dbReference type="InterPro" id="IPR001041">
    <property type="entry name" value="2Fe-2S_ferredoxin-type"/>
</dbReference>
<dbReference type="PRINTS" id="PR00371">
    <property type="entry name" value="FPNCR"/>
</dbReference>
<keyword evidence="30" id="KW-1185">Reference proteome</keyword>
<dbReference type="InterPro" id="IPR001709">
    <property type="entry name" value="Flavoprot_Pyr_Nucl_cyt_Rdtase"/>
</dbReference>
<dbReference type="Pfam" id="PF00111">
    <property type="entry name" value="Fer2"/>
    <property type="match status" value="1"/>
</dbReference>
<dbReference type="Pfam" id="PF00970">
    <property type="entry name" value="FAD_binding_6"/>
    <property type="match status" value="1"/>
</dbReference>
<dbReference type="CDD" id="cd00207">
    <property type="entry name" value="fer2"/>
    <property type="match status" value="1"/>
</dbReference>
<comment type="caution">
    <text evidence="29">The sequence shown here is derived from an EMBL/GenBank/DDBJ whole genome shotgun (WGS) entry which is preliminary data.</text>
</comment>
<accession>A0ABS9RRT4</accession>
<keyword evidence="13" id="KW-0479">Metal-binding</keyword>
<dbReference type="InterPro" id="IPR017938">
    <property type="entry name" value="Riboflavin_synthase-like_b-brl"/>
</dbReference>
<evidence type="ECO:0000256" key="26">
    <source>
        <dbReference type="ARBA" id="ARBA00048891"/>
    </source>
</evidence>
<comment type="subunit">
    <text evidence="5">Composed of six subunits; NqrA, NqrB, NqrC, NqrD, NqrE and NqrF.</text>
</comment>
<dbReference type="Proteomes" id="UP001202117">
    <property type="component" value="Unassembled WGS sequence"/>
</dbReference>
<evidence type="ECO:0000256" key="25">
    <source>
        <dbReference type="ARBA" id="ARBA00030787"/>
    </source>
</evidence>
<dbReference type="Gene3D" id="3.10.20.30">
    <property type="match status" value="1"/>
</dbReference>
<comment type="function">
    <text evidence="2">NQR complex catalyzes the reduction of ubiquinone-1 to ubiquinol by two successive reactions, coupled with the transport of Na(+) ions from the cytoplasm to the periplasm. The first step is catalyzed by NqrF, which accepts electrons from NADH and reduces ubiquinone-1 to ubisemiquinone by a one-electron transfer pathway.</text>
</comment>
<dbReference type="CDD" id="cd06188">
    <property type="entry name" value="NADH_quinone_reductase"/>
    <property type="match status" value="1"/>
</dbReference>
<evidence type="ECO:0000256" key="4">
    <source>
        <dbReference type="ARBA" id="ARBA00005570"/>
    </source>
</evidence>
<dbReference type="PANTHER" id="PTHR43644">
    <property type="entry name" value="NA(+)-TRANSLOCATING NADH-QUINONE REDUCTASE SUBUNIT"/>
    <property type="match status" value="1"/>
</dbReference>
<dbReference type="PROSITE" id="PS51085">
    <property type="entry name" value="2FE2S_FER_2"/>
    <property type="match status" value="1"/>
</dbReference>
<evidence type="ECO:0000256" key="6">
    <source>
        <dbReference type="ARBA" id="ARBA00013099"/>
    </source>
</evidence>
<evidence type="ECO:0000256" key="3">
    <source>
        <dbReference type="ARBA" id="ARBA00004533"/>
    </source>
</evidence>
<keyword evidence="22" id="KW-0472">Membrane</keyword>
<dbReference type="InterPro" id="IPR017927">
    <property type="entry name" value="FAD-bd_FR_type"/>
</dbReference>
<keyword evidence="9" id="KW-1003">Cell membrane</keyword>
<evidence type="ECO:0000313" key="29">
    <source>
        <dbReference type="EMBL" id="MCH4562573.1"/>
    </source>
</evidence>
<dbReference type="Gene3D" id="2.40.30.10">
    <property type="entry name" value="Translation factors"/>
    <property type="match status" value="1"/>
</dbReference>
<gene>
    <name evidence="29" type="primary">nqrF</name>
    <name evidence="29" type="ORF">MKP05_05410</name>
</gene>
<evidence type="ECO:0000256" key="9">
    <source>
        <dbReference type="ARBA" id="ARBA00022475"/>
    </source>
</evidence>
<dbReference type="PROSITE" id="PS51384">
    <property type="entry name" value="FAD_FR"/>
    <property type="match status" value="1"/>
</dbReference>
<keyword evidence="15" id="KW-1278">Translocase</keyword>
<protein>
    <recommendedName>
        <fullName evidence="7">Na(+)-translocating NADH-quinone reductase subunit F</fullName>
        <ecNumber evidence="6">7.2.1.1</ecNumber>
    </recommendedName>
    <alternativeName>
        <fullName evidence="25">NQR complex subunit F</fullName>
    </alternativeName>
    <alternativeName>
        <fullName evidence="24">NQR-1 subunit F</fullName>
    </alternativeName>
</protein>
<dbReference type="SUPFAM" id="SSF63380">
    <property type="entry name" value="Riboflavin synthase domain-like"/>
    <property type="match status" value="1"/>
</dbReference>
<feature type="domain" description="2Fe-2S ferredoxin-type" evidence="27">
    <location>
        <begin position="18"/>
        <end position="112"/>
    </location>
</feature>
<evidence type="ECO:0000256" key="5">
    <source>
        <dbReference type="ARBA" id="ARBA00011309"/>
    </source>
</evidence>
<dbReference type="InterPro" id="IPR039261">
    <property type="entry name" value="FNR_nucleotide-bd"/>
</dbReference>
<dbReference type="Gene3D" id="3.40.50.80">
    <property type="entry name" value="Nucleotide-binding domain of ferredoxin-NADP reductase (FNR) module"/>
    <property type="match status" value="1"/>
</dbReference>
<dbReference type="PANTHER" id="PTHR43644:SF1">
    <property type="entry name" value="NAD(P)H-FLAVIN REDUCTASE"/>
    <property type="match status" value="1"/>
</dbReference>
<keyword evidence="16" id="KW-0408">Iron</keyword>
<evidence type="ECO:0000256" key="16">
    <source>
        <dbReference type="ARBA" id="ARBA00023004"/>
    </source>
</evidence>
<proteinExistence type="inferred from homology"/>
<evidence type="ECO:0000256" key="7">
    <source>
        <dbReference type="ARBA" id="ARBA00019729"/>
    </source>
</evidence>
<comment type="similarity">
    <text evidence="4">Belongs to the NqrF family.</text>
</comment>
<evidence type="ECO:0000256" key="20">
    <source>
        <dbReference type="ARBA" id="ARBA00023065"/>
    </source>
</evidence>
<reference evidence="29 30" key="1">
    <citation type="submission" date="2022-02" db="EMBL/GenBank/DDBJ databases">
        <title>Halomonas fukangensis sp. nov., a halophilic bacterium isolated from a bulk soil of Kalidium foliatum at Fukang.</title>
        <authorList>
            <person name="Huang Y."/>
        </authorList>
    </citation>
    <scope>NUCLEOTIDE SEQUENCE [LARGE SCALE GENOMIC DNA]</scope>
    <source>
        <strain evidence="29 30">EGI 63088</strain>
    </source>
</reference>
<dbReference type="InterPro" id="IPR010205">
    <property type="entry name" value="NqrF"/>
</dbReference>
<evidence type="ECO:0000256" key="23">
    <source>
        <dbReference type="ARBA" id="ARBA00023201"/>
    </source>
</evidence>
<keyword evidence="20" id="KW-0406">Ion transport</keyword>
<evidence type="ECO:0000256" key="13">
    <source>
        <dbReference type="ARBA" id="ARBA00022723"/>
    </source>
</evidence>
<keyword evidence="19" id="KW-0915">Sodium</keyword>
<keyword evidence="12" id="KW-0001">2Fe-2S</keyword>
<evidence type="ECO:0000256" key="22">
    <source>
        <dbReference type="ARBA" id="ARBA00023136"/>
    </source>
</evidence>
<evidence type="ECO:0000256" key="19">
    <source>
        <dbReference type="ARBA" id="ARBA00023053"/>
    </source>
</evidence>
<dbReference type="SUPFAM" id="SSF54292">
    <property type="entry name" value="2Fe-2S ferredoxin-like"/>
    <property type="match status" value="1"/>
</dbReference>
<evidence type="ECO:0000259" key="28">
    <source>
        <dbReference type="PROSITE" id="PS51384"/>
    </source>
</evidence>
<comment type="subcellular location">
    <subcellularLocation>
        <location evidence="3">Cell inner membrane</location>
    </subcellularLocation>
</comment>
<evidence type="ECO:0000256" key="1">
    <source>
        <dbReference type="ARBA" id="ARBA00001974"/>
    </source>
</evidence>
<evidence type="ECO:0000256" key="18">
    <source>
        <dbReference type="ARBA" id="ARBA00023027"/>
    </source>
</evidence>
<evidence type="ECO:0000256" key="15">
    <source>
        <dbReference type="ARBA" id="ARBA00022967"/>
    </source>
</evidence>
<dbReference type="InterPro" id="IPR012675">
    <property type="entry name" value="Beta-grasp_dom_sf"/>
</dbReference>
<dbReference type="SUPFAM" id="SSF52343">
    <property type="entry name" value="Ferredoxin reductase-like, C-terminal NADP-linked domain"/>
    <property type="match status" value="1"/>
</dbReference>
<keyword evidence="11" id="KW-0285">Flavoprotein</keyword>
<keyword evidence="17" id="KW-0411">Iron-sulfur</keyword>
<keyword evidence="23" id="KW-0739">Sodium transport</keyword>
<evidence type="ECO:0000256" key="21">
    <source>
        <dbReference type="ARBA" id="ARBA00023075"/>
    </source>
</evidence>
<dbReference type="EMBL" id="JAKVPY010000005">
    <property type="protein sequence ID" value="MCH4562573.1"/>
    <property type="molecule type" value="Genomic_DNA"/>
</dbReference>
<comment type="cofactor">
    <cofactor evidence="1">
        <name>FAD</name>
        <dbReference type="ChEBI" id="CHEBI:57692"/>
    </cofactor>
</comment>
<dbReference type="NCBIfam" id="TIGR01941">
    <property type="entry name" value="nqrF"/>
    <property type="match status" value="1"/>
</dbReference>
<name>A0ABS9RRT4_9GAMM</name>
<dbReference type="Pfam" id="PF00175">
    <property type="entry name" value="NAD_binding_1"/>
    <property type="match status" value="1"/>
</dbReference>
<keyword evidence="21" id="KW-0830">Ubiquinone</keyword>
<evidence type="ECO:0000313" key="30">
    <source>
        <dbReference type="Proteomes" id="UP001202117"/>
    </source>
</evidence>
<evidence type="ECO:0000259" key="27">
    <source>
        <dbReference type="PROSITE" id="PS51085"/>
    </source>
</evidence>
<evidence type="ECO:0000256" key="10">
    <source>
        <dbReference type="ARBA" id="ARBA00022519"/>
    </source>
</evidence>
<comment type="catalytic activity">
    <reaction evidence="26">
        <text>a ubiquinone + n Na(+)(in) + NADH + H(+) = a ubiquinol + n Na(+)(out) + NAD(+)</text>
        <dbReference type="Rhea" id="RHEA:47748"/>
        <dbReference type="Rhea" id="RHEA-COMP:9565"/>
        <dbReference type="Rhea" id="RHEA-COMP:9566"/>
        <dbReference type="ChEBI" id="CHEBI:15378"/>
        <dbReference type="ChEBI" id="CHEBI:16389"/>
        <dbReference type="ChEBI" id="CHEBI:17976"/>
        <dbReference type="ChEBI" id="CHEBI:29101"/>
        <dbReference type="ChEBI" id="CHEBI:57540"/>
        <dbReference type="ChEBI" id="CHEBI:57945"/>
        <dbReference type="EC" id="7.2.1.1"/>
    </reaction>
</comment>
<evidence type="ECO:0000256" key="11">
    <source>
        <dbReference type="ARBA" id="ARBA00022630"/>
    </source>
</evidence>
<dbReference type="PIRSF" id="PIRSF000044">
    <property type="entry name" value="Cis_Diol_DH_RD"/>
    <property type="match status" value="1"/>
</dbReference>
<dbReference type="InterPro" id="IPR001433">
    <property type="entry name" value="OxRdtase_FAD/NAD-bd"/>
</dbReference>
<keyword evidence="14" id="KW-0274">FAD</keyword>
<dbReference type="InterPro" id="IPR036010">
    <property type="entry name" value="2Fe-2S_ferredoxin-like_sf"/>
</dbReference>